<name>A0ACB5U8U0_CANBO</name>
<organism evidence="1 2">
    <name type="scientific">Candida boidinii</name>
    <name type="common">Yeast</name>
    <dbReference type="NCBI Taxonomy" id="5477"/>
    <lineage>
        <taxon>Eukaryota</taxon>
        <taxon>Fungi</taxon>
        <taxon>Dikarya</taxon>
        <taxon>Ascomycota</taxon>
        <taxon>Saccharomycotina</taxon>
        <taxon>Pichiomycetes</taxon>
        <taxon>Pichiales</taxon>
        <taxon>Pichiaceae</taxon>
        <taxon>Ogataea</taxon>
        <taxon>Ogataea/Candida clade</taxon>
    </lineage>
</organism>
<sequence>MSDEDALDNLESFINYFSREWPEIATMNFNPLNVSLPLMDSSTVGLAHKYPEFLKLRDEFSNSLRQAVNQHYEAFNASVGSYGITVQTITDSKDTLKKIRTNLENANSLLNTPTVVLRDLNSKSIEHSQMIEVLDKIVEVKKLTEVIDNYITDKEFKKAQELIVQSFI</sequence>
<gene>
    <name evidence="1" type="ORF">Cboi01_000658000</name>
</gene>
<keyword evidence="2" id="KW-1185">Reference proteome</keyword>
<evidence type="ECO:0000313" key="1">
    <source>
        <dbReference type="EMBL" id="GMF05274.1"/>
    </source>
</evidence>
<dbReference type="Proteomes" id="UP001165101">
    <property type="component" value="Unassembled WGS sequence"/>
</dbReference>
<comment type="caution">
    <text evidence="1">The sequence shown here is derived from an EMBL/GenBank/DDBJ whole genome shotgun (WGS) entry which is preliminary data.</text>
</comment>
<accession>A0ACB5U8U0</accession>
<proteinExistence type="predicted"/>
<protein>
    <submittedName>
        <fullName evidence="1">Unnamed protein product</fullName>
    </submittedName>
</protein>
<reference evidence="1" key="1">
    <citation type="submission" date="2023-04" db="EMBL/GenBank/DDBJ databases">
        <title>Candida boidinii NBRC 1967.</title>
        <authorList>
            <person name="Ichikawa N."/>
            <person name="Sato H."/>
            <person name="Tonouchi N."/>
        </authorList>
    </citation>
    <scope>NUCLEOTIDE SEQUENCE</scope>
    <source>
        <strain evidence="1">NBRC 1967</strain>
    </source>
</reference>
<evidence type="ECO:0000313" key="2">
    <source>
        <dbReference type="Proteomes" id="UP001165101"/>
    </source>
</evidence>
<dbReference type="EMBL" id="BSXV01007565">
    <property type="protein sequence ID" value="GMF05274.1"/>
    <property type="molecule type" value="Genomic_DNA"/>
</dbReference>